<evidence type="ECO:0000256" key="5">
    <source>
        <dbReference type="ARBA" id="ARBA00023136"/>
    </source>
</evidence>
<keyword evidence="2" id="KW-0813">Transport</keyword>
<feature type="transmembrane region" description="Helical" evidence="7">
    <location>
        <begin position="259"/>
        <end position="286"/>
    </location>
</feature>
<evidence type="ECO:0000313" key="10">
    <source>
        <dbReference type="Proteomes" id="UP000030752"/>
    </source>
</evidence>
<dbReference type="GeneID" id="19972269"/>
<feature type="domain" description="Major facilitator superfamily (MFS) profile" evidence="8">
    <location>
        <begin position="29"/>
        <end position="454"/>
    </location>
</feature>
<dbReference type="SUPFAM" id="SSF103473">
    <property type="entry name" value="MFS general substrate transporter"/>
    <property type="match status" value="1"/>
</dbReference>
<dbReference type="GO" id="GO:0005886">
    <property type="term" value="C:plasma membrane"/>
    <property type="evidence" value="ECO:0007669"/>
    <property type="project" value="TreeGrafter"/>
</dbReference>
<dbReference type="eggNOG" id="KOG2533">
    <property type="taxonomic scope" value="Eukaryota"/>
</dbReference>
<protein>
    <recommendedName>
        <fullName evidence="8">Major facilitator superfamily (MFS) profile domain-containing protein</fullName>
    </recommendedName>
</protein>
<dbReference type="InterPro" id="IPR011701">
    <property type="entry name" value="MFS"/>
</dbReference>
<reference evidence="9 10" key="1">
    <citation type="submission" date="2013-03" db="EMBL/GenBank/DDBJ databases">
        <title>The Genome Sequence of Phialophora europaea CBS 101466.</title>
        <authorList>
            <consortium name="The Broad Institute Genomics Platform"/>
            <person name="Cuomo C."/>
            <person name="de Hoog S."/>
            <person name="Gorbushina A."/>
            <person name="Walker B."/>
            <person name="Young S.K."/>
            <person name="Zeng Q."/>
            <person name="Gargeya S."/>
            <person name="Fitzgerald M."/>
            <person name="Haas B."/>
            <person name="Abouelleil A."/>
            <person name="Allen A.W."/>
            <person name="Alvarado L."/>
            <person name="Arachchi H.M."/>
            <person name="Berlin A.M."/>
            <person name="Chapman S.B."/>
            <person name="Gainer-Dewar J."/>
            <person name="Goldberg J."/>
            <person name="Griggs A."/>
            <person name="Gujja S."/>
            <person name="Hansen M."/>
            <person name="Howarth C."/>
            <person name="Imamovic A."/>
            <person name="Ireland A."/>
            <person name="Larimer J."/>
            <person name="McCowan C."/>
            <person name="Murphy C."/>
            <person name="Pearson M."/>
            <person name="Poon T.W."/>
            <person name="Priest M."/>
            <person name="Roberts A."/>
            <person name="Saif S."/>
            <person name="Shea T."/>
            <person name="Sisk P."/>
            <person name="Sykes S."/>
            <person name="Wortman J."/>
            <person name="Nusbaum C."/>
            <person name="Birren B."/>
        </authorList>
    </citation>
    <scope>NUCLEOTIDE SEQUENCE [LARGE SCALE GENOMIC DNA]</scope>
    <source>
        <strain evidence="9 10">CBS 101466</strain>
    </source>
</reference>
<accession>W2RVV2</accession>
<feature type="transmembrane region" description="Helical" evidence="7">
    <location>
        <begin position="423"/>
        <end position="447"/>
    </location>
</feature>
<dbReference type="FunFam" id="1.20.1250.20:FF:000065">
    <property type="entry name" value="Putative MFS pantothenate transporter"/>
    <property type="match status" value="1"/>
</dbReference>
<feature type="transmembrane region" description="Helical" evidence="7">
    <location>
        <begin position="188"/>
        <end position="211"/>
    </location>
</feature>
<organism evidence="9 10">
    <name type="scientific">Cyphellophora europaea (strain CBS 101466)</name>
    <name type="common">Phialophora europaea</name>
    <dbReference type="NCBI Taxonomy" id="1220924"/>
    <lineage>
        <taxon>Eukaryota</taxon>
        <taxon>Fungi</taxon>
        <taxon>Dikarya</taxon>
        <taxon>Ascomycota</taxon>
        <taxon>Pezizomycotina</taxon>
        <taxon>Eurotiomycetes</taxon>
        <taxon>Chaetothyriomycetidae</taxon>
        <taxon>Chaetothyriales</taxon>
        <taxon>Cyphellophoraceae</taxon>
        <taxon>Cyphellophora</taxon>
    </lineage>
</organism>
<evidence type="ECO:0000256" key="1">
    <source>
        <dbReference type="ARBA" id="ARBA00004141"/>
    </source>
</evidence>
<name>W2RVV2_CYPE1</name>
<comment type="similarity">
    <text evidence="6">Belongs to the major facilitator superfamily. Allantoate permease family.</text>
</comment>
<dbReference type="InParanoid" id="W2RVV2"/>
<dbReference type="OrthoDB" id="3639251at2759"/>
<dbReference type="Gene3D" id="1.20.1250.20">
    <property type="entry name" value="MFS general substrate transporter like domains"/>
    <property type="match status" value="1"/>
</dbReference>
<sequence>MGYLEFFQQRAVPRTRREKILVYKLDTFIMTYCCACYFFNYLDRSAFANAYVAGLQEDLSLVGNNYSILLSLFTAGNLVGQIPHALILQKVQPRIWLPTTLIAWSGLTMCCAAANNYAQLAALRFFQGFFEASLWSGTMYIIGSWYTPLEIAKRTSLFAAIGQVGSMFAGIMMTAMRNSMDGTHGLAGWQWVFLLDGLMGIPVGLWGLFFFPNLPEDTNVSYLSKDELQLAKDRLPPKVDNTHDISPRSLARRVLTQPAVYILTMFAMHCGALEAFAFQGGFLLWLKHFKADYPANAANTYPLGIQAVSIVAMIAAGVYIDATNQRVSVGLFTALMQLVTGIILAIRSSPPPAVFAAFYLSGTSYIVNPILYGWANIMLQRSGDDAARSIVMYTMNTGGQLLYTWWGIVMYPATDVPYWKKGAIAVIVLSSLFPASLWLMTWASIMLPAKKVLR</sequence>
<dbReference type="InterPro" id="IPR036259">
    <property type="entry name" value="MFS_trans_sf"/>
</dbReference>
<dbReference type="VEuPathDB" id="FungiDB:HMPREF1541_04930"/>
<proteinExistence type="inferred from homology"/>
<dbReference type="InterPro" id="IPR020846">
    <property type="entry name" value="MFS_dom"/>
</dbReference>
<feature type="transmembrane region" description="Helical" evidence="7">
    <location>
        <begin position="21"/>
        <end position="42"/>
    </location>
</feature>
<evidence type="ECO:0000256" key="3">
    <source>
        <dbReference type="ARBA" id="ARBA00022692"/>
    </source>
</evidence>
<feature type="transmembrane region" description="Helical" evidence="7">
    <location>
        <begin position="390"/>
        <end position="411"/>
    </location>
</feature>
<dbReference type="GO" id="GO:0015233">
    <property type="term" value="F:pantothenate transmembrane transporter activity"/>
    <property type="evidence" value="ECO:0007669"/>
    <property type="project" value="TreeGrafter"/>
</dbReference>
<feature type="transmembrane region" description="Helical" evidence="7">
    <location>
        <begin position="121"/>
        <end position="143"/>
    </location>
</feature>
<feature type="transmembrane region" description="Helical" evidence="7">
    <location>
        <begin position="353"/>
        <end position="378"/>
    </location>
</feature>
<dbReference type="GO" id="GO:0098717">
    <property type="term" value="P:pantothenate import across plasma membrane"/>
    <property type="evidence" value="ECO:0007669"/>
    <property type="project" value="TreeGrafter"/>
</dbReference>
<dbReference type="PANTHER" id="PTHR43791">
    <property type="entry name" value="PERMEASE-RELATED"/>
    <property type="match status" value="1"/>
</dbReference>
<dbReference type="PANTHER" id="PTHR43791:SF4">
    <property type="entry name" value="PANTOTHENATE TRANSPORTER FEN2"/>
    <property type="match status" value="1"/>
</dbReference>
<evidence type="ECO:0000256" key="6">
    <source>
        <dbReference type="ARBA" id="ARBA00037968"/>
    </source>
</evidence>
<keyword evidence="5 7" id="KW-0472">Membrane</keyword>
<evidence type="ECO:0000256" key="2">
    <source>
        <dbReference type="ARBA" id="ARBA00022448"/>
    </source>
</evidence>
<dbReference type="EMBL" id="KB822720">
    <property type="protein sequence ID" value="ETN40651.1"/>
    <property type="molecule type" value="Genomic_DNA"/>
</dbReference>
<feature type="transmembrane region" description="Helical" evidence="7">
    <location>
        <begin position="155"/>
        <end position="176"/>
    </location>
</feature>
<gene>
    <name evidence="9" type="ORF">HMPREF1541_04930</name>
</gene>
<comment type="subcellular location">
    <subcellularLocation>
        <location evidence="1">Membrane</location>
        <topology evidence="1">Multi-pass membrane protein</topology>
    </subcellularLocation>
</comment>
<dbReference type="HOGENOM" id="CLU_001265_4_3_1"/>
<feature type="transmembrane region" description="Helical" evidence="7">
    <location>
        <begin position="95"/>
        <end position="115"/>
    </location>
</feature>
<dbReference type="AlphaFoldDB" id="W2RVV2"/>
<feature type="transmembrane region" description="Helical" evidence="7">
    <location>
        <begin position="66"/>
        <end position="88"/>
    </location>
</feature>
<evidence type="ECO:0000313" key="9">
    <source>
        <dbReference type="EMBL" id="ETN40651.1"/>
    </source>
</evidence>
<dbReference type="RefSeq" id="XP_008717494.1">
    <property type="nucleotide sequence ID" value="XM_008719272.1"/>
</dbReference>
<dbReference type="Pfam" id="PF07690">
    <property type="entry name" value="MFS_1"/>
    <property type="match status" value="1"/>
</dbReference>
<dbReference type="Proteomes" id="UP000030752">
    <property type="component" value="Unassembled WGS sequence"/>
</dbReference>
<feature type="transmembrane region" description="Helical" evidence="7">
    <location>
        <begin position="327"/>
        <end position="347"/>
    </location>
</feature>
<keyword evidence="3 7" id="KW-0812">Transmembrane</keyword>
<evidence type="ECO:0000259" key="8">
    <source>
        <dbReference type="PROSITE" id="PS50850"/>
    </source>
</evidence>
<evidence type="ECO:0000256" key="4">
    <source>
        <dbReference type="ARBA" id="ARBA00022989"/>
    </source>
</evidence>
<feature type="transmembrane region" description="Helical" evidence="7">
    <location>
        <begin position="301"/>
        <end position="320"/>
    </location>
</feature>
<evidence type="ECO:0000256" key="7">
    <source>
        <dbReference type="SAM" id="Phobius"/>
    </source>
</evidence>
<keyword evidence="4 7" id="KW-1133">Transmembrane helix</keyword>
<dbReference type="PROSITE" id="PS50850">
    <property type="entry name" value="MFS"/>
    <property type="match status" value="1"/>
</dbReference>
<keyword evidence="10" id="KW-1185">Reference proteome</keyword>